<dbReference type="SUPFAM" id="SSF56399">
    <property type="entry name" value="ADP-ribosylation"/>
    <property type="match status" value="1"/>
</dbReference>
<evidence type="ECO:0000313" key="3">
    <source>
        <dbReference type="Proteomes" id="UP001059041"/>
    </source>
</evidence>
<gene>
    <name evidence="2" type="ORF">IRJ41_005153</name>
</gene>
<dbReference type="Proteomes" id="UP001059041">
    <property type="component" value="Linkage Group LG25"/>
</dbReference>
<evidence type="ECO:0000313" key="2">
    <source>
        <dbReference type="EMBL" id="KAI7790941.1"/>
    </source>
</evidence>
<feature type="region of interest" description="Disordered" evidence="1">
    <location>
        <begin position="95"/>
        <end position="134"/>
    </location>
</feature>
<dbReference type="AlphaFoldDB" id="A0A9W7T6H4"/>
<accession>A0A9W7T6H4</accession>
<dbReference type="EMBL" id="JAFHDT010000025">
    <property type="protein sequence ID" value="KAI7790941.1"/>
    <property type="molecule type" value="Genomic_DNA"/>
</dbReference>
<sequence>MTVATDQLFCSLDKVKHQTNAMDVNFHILAEALSTLIGQKVILKSEVLDTDDAVQLDVTNLPAAVLLSDEAKGLWAYLTSLLRRLLDLDEVQTRDANPGASQDANPGGTQDAKPGATQDANSVPTKTPRIKSARPSGRKVLFVIPEEFFDPAYDFDFTHKSKSKSDSDCKRGNEPYKRPYGWKRFALKVRDKYPDGKAWLGTGGWRNKSTPNEWPVSYHGTSLEGAEGVVKTHYKAGDREVHGRGIYSTPDIKVADGYARSKQFTSQKNGKTYKVIMQKRIHPEKRTFTEEKDYWLVPIPAGSSPAKEKEIVESSIRPYGILLKEVKDGQK</sequence>
<protein>
    <submittedName>
        <fullName evidence="2">Uncharacterized protein</fullName>
    </submittedName>
</protein>
<name>A0A9W7T6H4_TRIRA</name>
<dbReference type="PANTHER" id="PTHR36649">
    <property type="entry name" value="UBIQUITIN-LIKE DOMAIN-CONTAINING PROTEIN"/>
    <property type="match status" value="1"/>
</dbReference>
<organism evidence="2 3">
    <name type="scientific">Triplophysa rosa</name>
    <name type="common">Cave loach</name>
    <dbReference type="NCBI Taxonomy" id="992332"/>
    <lineage>
        <taxon>Eukaryota</taxon>
        <taxon>Metazoa</taxon>
        <taxon>Chordata</taxon>
        <taxon>Craniata</taxon>
        <taxon>Vertebrata</taxon>
        <taxon>Euteleostomi</taxon>
        <taxon>Actinopterygii</taxon>
        <taxon>Neopterygii</taxon>
        <taxon>Teleostei</taxon>
        <taxon>Ostariophysi</taxon>
        <taxon>Cypriniformes</taxon>
        <taxon>Nemacheilidae</taxon>
        <taxon>Triplophysa</taxon>
    </lineage>
</organism>
<evidence type="ECO:0000256" key="1">
    <source>
        <dbReference type="SAM" id="MobiDB-lite"/>
    </source>
</evidence>
<comment type="caution">
    <text evidence="2">The sequence shown here is derived from an EMBL/GenBank/DDBJ whole genome shotgun (WGS) entry which is preliminary data.</text>
</comment>
<dbReference type="Gene3D" id="3.90.175.10">
    <property type="entry name" value="Diphtheria Toxin, domain 1"/>
    <property type="match status" value="1"/>
</dbReference>
<feature type="compositionally biased region" description="Polar residues" evidence="1">
    <location>
        <begin position="99"/>
        <end position="108"/>
    </location>
</feature>
<keyword evidence="3" id="KW-1185">Reference proteome</keyword>
<reference evidence="2" key="1">
    <citation type="submission" date="2021-02" db="EMBL/GenBank/DDBJ databases">
        <title>Comparative genomics reveals that relaxation of natural selection precedes convergent phenotypic evolution of cavefish.</title>
        <authorList>
            <person name="Peng Z."/>
        </authorList>
    </citation>
    <scope>NUCLEOTIDE SEQUENCE</scope>
    <source>
        <tissue evidence="2">Muscle</tissue>
    </source>
</reference>
<dbReference type="PANTHER" id="PTHR36649:SF28">
    <property type="entry name" value="UBIQUITIN-LIKE DOMAIN-CONTAINING PROTEIN"/>
    <property type="match status" value="1"/>
</dbReference>
<proteinExistence type="predicted"/>